<evidence type="ECO:0000313" key="3">
    <source>
        <dbReference type="WBParaSite" id="SSLN_0000153101-mRNA-1"/>
    </source>
</evidence>
<evidence type="ECO:0000313" key="2">
    <source>
        <dbReference type="Proteomes" id="UP000275846"/>
    </source>
</evidence>
<evidence type="ECO:0000313" key="1">
    <source>
        <dbReference type="EMBL" id="VDL87860.1"/>
    </source>
</evidence>
<gene>
    <name evidence="1" type="ORF">SSLN_LOCUS1475</name>
</gene>
<accession>A0A183SB77</accession>
<organism evidence="3">
    <name type="scientific">Schistocephalus solidus</name>
    <name type="common">Tapeworm</name>
    <dbReference type="NCBI Taxonomy" id="70667"/>
    <lineage>
        <taxon>Eukaryota</taxon>
        <taxon>Metazoa</taxon>
        <taxon>Spiralia</taxon>
        <taxon>Lophotrochozoa</taxon>
        <taxon>Platyhelminthes</taxon>
        <taxon>Cestoda</taxon>
        <taxon>Eucestoda</taxon>
        <taxon>Diphyllobothriidea</taxon>
        <taxon>Diphyllobothriidae</taxon>
        <taxon>Schistocephalus</taxon>
    </lineage>
</organism>
<dbReference type="AlphaFoldDB" id="A0A183SB77"/>
<name>A0A183SB77_SCHSO</name>
<reference evidence="3" key="1">
    <citation type="submission" date="2016-06" db="UniProtKB">
        <authorList>
            <consortium name="WormBaseParasite"/>
        </authorList>
    </citation>
    <scope>IDENTIFICATION</scope>
</reference>
<dbReference type="PROSITE" id="PS00678">
    <property type="entry name" value="WD_REPEATS_1"/>
    <property type="match status" value="1"/>
</dbReference>
<dbReference type="OrthoDB" id="67716at2759"/>
<sequence length="91" mass="10189">MFAFGLRRGSLLVATVQDIKNDSAEIQEIQQTSRYYQLLSGLGPTLIGKQASDIQESPVDIAFIHIDGTSHLLASIGRDHHLRLWDIQVSW</sequence>
<reference evidence="1 2" key="2">
    <citation type="submission" date="2018-11" db="EMBL/GenBank/DDBJ databases">
        <authorList>
            <consortium name="Pathogen Informatics"/>
        </authorList>
    </citation>
    <scope>NUCLEOTIDE SEQUENCE [LARGE SCALE GENOMIC DNA]</scope>
    <source>
        <strain evidence="1 2">NST_G2</strain>
    </source>
</reference>
<proteinExistence type="predicted"/>
<dbReference type="EMBL" id="UYSU01003346">
    <property type="protein sequence ID" value="VDL87860.1"/>
    <property type="molecule type" value="Genomic_DNA"/>
</dbReference>
<dbReference type="WBParaSite" id="SSLN_0000153101-mRNA-1">
    <property type="protein sequence ID" value="SSLN_0000153101-mRNA-1"/>
    <property type="gene ID" value="SSLN_0000153101"/>
</dbReference>
<keyword evidence="2" id="KW-1185">Reference proteome</keyword>
<dbReference type="Proteomes" id="UP000275846">
    <property type="component" value="Unassembled WGS sequence"/>
</dbReference>
<protein>
    <submittedName>
        <fullName evidence="3">WD_REPEATS_REGION domain-containing protein</fullName>
    </submittedName>
</protein>
<dbReference type="InterPro" id="IPR019775">
    <property type="entry name" value="WD40_repeat_CS"/>
</dbReference>